<evidence type="ECO:0000313" key="3">
    <source>
        <dbReference type="Proteomes" id="UP001163821"/>
    </source>
</evidence>
<evidence type="ECO:0000256" key="1">
    <source>
        <dbReference type="SAM" id="Phobius"/>
    </source>
</evidence>
<keyword evidence="1" id="KW-0812">Transmembrane</keyword>
<keyword evidence="3" id="KW-1185">Reference proteome</keyword>
<accession>A0AA42C565</accession>
<dbReference type="NCBIfam" id="TIGR02117">
    <property type="entry name" value="chp_urease_rgn"/>
    <property type="match status" value="1"/>
</dbReference>
<name>A0AA42C565_9BACT</name>
<keyword evidence="1" id="KW-0472">Membrane</keyword>
<organism evidence="2 3">
    <name type="scientific">Gaoshiqia sediminis</name>
    <dbReference type="NCBI Taxonomy" id="2986998"/>
    <lineage>
        <taxon>Bacteria</taxon>
        <taxon>Pseudomonadati</taxon>
        <taxon>Bacteroidota</taxon>
        <taxon>Bacteroidia</taxon>
        <taxon>Marinilabiliales</taxon>
        <taxon>Prolixibacteraceae</taxon>
        <taxon>Gaoshiqia</taxon>
    </lineage>
</organism>
<reference evidence="2" key="1">
    <citation type="submission" date="2022-10" db="EMBL/GenBank/DDBJ databases">
        <title>Gaoshiqiia sediminis gen. nov., sp. nov., isolated from coastal sediment.</title>
        <authorList>
            <person name="Yu W.X."/>
            <person name="Mu D.S."/>
            <person name="Du J.Z."/>
            <person name="Liang Y.Q."/>
        </authorList>
    </citation>
    <scope>NUCLEOTIDE SEQUENCE</scope>
    <source>
        <strain evidence="2">A06</strain>
    </source>
</reference>
<comment type="caution">
    <text evidence="2">The sequence shown here is derived from an EMBL/GenBank/DDBJ whole genome shotgun (WGS) entry which is preliminary data.</text>
</comment>
<sequence>MKKTLRILYNLLKWSILSLLSLTATYLLIAVVLSVIPVNQHEKPVEGTEIYLLSNGIHLAIVLPVQHELKDWGTDIWIDSRIANRVRWISFGWGDKGFYFNTPEWADLTISTSLKALFCQSPAAIHLNYYSNLQENDRCKKVVVTSAQYKDIVSYIENSFSRDIQGSPLRIKGFQYSEFDSFYEANGSYNLFFTCNTWTNSCLKKAGLRASLWTPFDRGTLYQYRESCK</sequence>
<gene>
    <name evidence="2" type="ORF">N2K84_00730</name>
</gene>
<keyword evidence="1" id="KW-1133">Transmembrane helix</keyword>
<dbReference type="Proteomes" id="UP001163821">
    <property type="component" value="Unassembled WGS sequence"/>
</dbReference>
<evidence type="ECO:0000313" key="2">
    <source>
        <dbReference type="EMBL" id="MCW0481234.1"/>
    </source>
</evidence>
<proteinExistence type="predicted"/>
<dbReference type="InterPro" id="IPR011727">
    <property type="entry name" value="CHP02117"/>
</dbReference>
<dbReference type="RefSeq" id="WP_282589838.1">
    <property type="nucleotide sequence ID" value="NZ_JAPAAF010000001.1"/>
</dbReference>
<feature type="transmembrane region" description="Helical" evidence="1">
    <location>
        <begin position="12"/>
        <end position="36"/>
    </location>
</feature>
<dbReference type="Pfam" id="PF09601">
    <property type="entry name" value="DUF2459"/>
    <property type="match status" value="1"/>
</dbReference>
<protein>
    <submittedName>
        <fullName evidence="2">TIGR02117 family protein</fullName>
    </submittedName>
</protein>
<dbReference type="EMBL" id="JAPAAF010000001">
    <property type="protein sequence ID" value="MCW0481234.1"/>
    <property type="molecule type" value="Genomic_DNA"/>
</dbReference>
<dbReference type="AlphaFoldDB" id="A0AA42C565"/>